<accession>A0A843UK90</accession>
<dbReference type="EMBL" id="NMUH01000503">
    <property type="protein sequence ID" value="MQL80359.1"/>
    <property type="molecule type" value="Genomic_DNA"/>
</dbReference>
<evidence type="ECO:0000313" key="2">
    <source>
        <dbReference type="Proteomes" id="UP000652761"/>
    </source>
</evidence>
<organism evidence="1 2">
    <name type="scientific">Colocasia esculenta</name>
    <name type="common">Wild taro</name>
    <name type="synonym">Arum esculentum</name>
    <dbReference type="NCBI Taxonomy" id="4460"/>
    <lineage>
        <taxon>Eukaryota</taxon>
        <taxon>Viridiplantae</taxon>
        <taxon>Streptophyta</taxon>
        <taxon>Embryophyta</taxon>
        <taxon>Tracheophyta</taxon>
        <taxon>Spermatophyta</taxon>
        <taxon>Magnoliopsida</taxon>
        <taxon>Liliopsida</taxon>
        <taxon>Araceae</taxon>
        <taxon>Aroideae</taxon>
        <taxon>Colocasieae</taxon>
        <taxon>Colocasia</taxon>
    </lineage>
</organism>
<protein>
    <submittedName>
        <fullName evidence="1">Uncharacterized protein</fullName>
    </submittedName>
</protein>
<proteinExistence type="predicted"/>
<reference evidence="1" key="1">
    <citation type="submission" date="2017-07" db="EMBL/GenBank/DDBJ databases">
        <title>Taro Niue Genome Assembly and Annotation.</title>
        <authorList>
            <person name="Atibalentja N."/>
            <person name="Keating K."/>
            <person name="Fields C.J."/>
        </authorList>
    </citation>
    <scope>NUCLEOTIDE SEQUENCE</scope>
    <source>
        <strain evidence="1">Niue_2</strain>
        <tissue evidence="1">Leaf</tissue>
    </source>
</reference>
<comment type="caution">
    <text evidence="1">The sequence shown here is derived from an EMBL/GenBank/DDBJ whole genome shotgun (WGS) entry which is preliminary data.</text>
</comment>
<gene>
    <name evidence="1" type="ORF">Taro_012805</name>
</gene>
<dbReference type="OrthoDB" id="1936908at2759"/>
<dbReference type="AlphaFoldDB" id="A0A843UK90"/>
<dbReference type="Proteomes" id="UP000652761">
    <property type="component" value="Unassembled WGS sequence"/>
</dbReference>
<name>A0A843UK90_COLES</name>
<evidence type="ECO:0000313" key="1">
    <source>
        <dbReference type="EMBL" id="MQL80359.1"/>
    </source>
</evidence>
<sequence>MVNESLRTQQFVRRLRPDLRQALIVACVTDLDTAYQTSVELEVDTLRTCRQTKVVHAQVIEAQLVNPELHRVLLLPNVELCDDGTVRFQDNLYVLAEESVRRAMLHEVMISPSPYNFI</sequence>
<keyword evidence="2" id="KW-1185">Reference proteome</keyword>